<dbReference type="Proteomes" id="UP000051999">
    <property type="component" value="Unassembled WGS sequence"/>
</dbReference>
<dbReference type="STRING" id="1114972.FD35_GL000474"/>
<dbReference type="InterPro" id="IPR010899">
    <property type="entry name" value="UPF0344"/>
</dbReference>
<gene>
    <name evidence="6" type="ORF">FD35_GL000474</name>
</gene>
<keyword evidence="2 5" id="KW-0812">Transmembrane</keyword>
<accession>A0A0R1RKA2</accession>
<feature type="transmembrane region" description="Helical" evidence="5">
    <location>
        <begin position="106"/>
        <end position="126"/>
    </location>
</feature>
<keyword evidence="7" id="KW-1185">Reference proteome</keyword>
<keyword evidence="3 5" id="KW-1133">Transmembrane helix</keyword>
<feature type="transmembrane region" description="Helical" evidence="5">
    <location>
        <begin position="49"/>
        <end position="67"/>
    </location>
</feature>
<dbReference type="EMBL" id="AZFF01000001">
    <property type="protein sequence ID" value="KRL57453.1"/>
    <property type="molecule type" value="Genomic_DNA"/>
</dbReference>
<reference evidence="6 7" key="1">
    <citation type="journal article" date="2015" name="Genome Announc.">
        <title>Expanding the biotechnology potential of lactobacilli through comparative genomics of 213 strains and associated genera.</title>
        <authorList>
            <person name="Sun Z."/>
            <person name="Harris H.M."/>
            <person name="McCann A."/>
            <person name="Guo C."/>
            <person name="Argimon S."/>
            <person name="Zhang W."/>
            <person name="Yang X."/>
            <person name="Jeffery I.B."/>
            <person name="Cooney J.C."/>
            <person name="Kagawa T.F."/>
            <person name="Liu W."/>
            <person name="Song Y."/>
            <person name="Salvetti E."/>
            <person name="Wrobel A."/>
            <person name="Rasinkangas P."/>
            <person name="Parkhill J."/>
            <person name="Rea M.C."/>
            <person name="O'Sullivan O."/>
            <person name="Ritari J."/>
            <person name="Douillard F.P."/>
            <person name="Paul Ross R."/>
            <person name="Yang R."/>
            <person name="Briner A.E."/>
            <person name="Felis G.E."/>
            <person name="de Vos W.M."/>
            <person name="Barrangou R."/>
            <person name="Klaenhammer T.R."/>
            <person name="Caufield P.W."/>
            <person name="Cui Y."/>
            <person name="Zhang H."/>
            <person name="O'Toole P.W."/>
        </authorList>
    </citation>
    <scope>NUCLEOTIDE SEQUENCE [LARGE SCALE GENOMIC DNA]</scope>
    <source>
        <strain evidence="6 7">DSM 15814</strain>
    </source>
</reference>
<name>A0A0R1RKA2_9LACO</name>
<proteinExistence type="predicted"/>
<evidence type="ECO:0000256" key="1">
    <source>
        <dbReference type="ARBA" id="ARBA00022475"/>
    </source>
</evidence>
<sequence length="130" mass="14791">MIHSKNLIQKGKNMNFLIASHFWIAILLVLTVLAGVFSKTEKRVKWWLMWSRLLYMVMIITGFIAATKTWSTVPILTILKGILAILLIGVVEIVFARKQETHVTPWLYVVLGLLFVATIILGYTIYSLTA</sequence>
<feature type="transmembrane region" description="Helical" evidence="5">
    <location>
        <begin position="16"/>
        <end position="37"/>
    </location>
</feature>
<dbReference type="Pfam" id="PF07457">
    <property type="entry name" value="DUF1516"/>
    <property type="match status" value="1"/>
</dbReference>
<evidence type="ECO:0000313" key="6">
    <source>
        <dbReference type="EMBL" id="KRL57453.1"/>
    </source>
</evidence>
<evidence type="ECO:0000256" key="3">
    <source>
        <dbReference type="ARBA" id="ARBA00022989"/>
    </source>
</evidence>
<keyword evidence="4 5" id="KW-0472">Membrane</keyword>
<dbReference type="AlphaFoldDB" id="A0A0R1RKA2"/>
<evidence type="ECO:0000256" key="4">
    <source>
        <dbReference type="ARBA" id="ARBA00023136"/>
    </source>
</evidence>
<evidence type="ECO:0000256" key="5">
    <source>
        <dbReference type="SAM" id="Phobius"/>
    </source>
</evidence>
<keyword evidence="1" id="KW-1003">Cell membrane</keyword>
<evidence type="ECO:0000313" key="7">
    <source>
        <dbReference type="Proteomes" id="UP000051999"/>
    </source>
</evidence>
<comment type="caution">
    <text evidence="6">The sequence shown here is derived from an EMBL/GenBank/DDBJ whole genome shotgun (WGS) entry which is preliminary data.</text>
</comment>
<protein>
    <submittedName>
        <fullName evidence="6">Uncharacterized protein</fullName>
    </submittedName>
</protein>
<evidence type="ECO:0000256" key="2">
    <source>
        <dbReference type="ARBA" id="ARBA00022692"/>
    </source>
</evidence>
<dbReference type="PATRIC" id="fig|1114972.6.peg.473"/>
<organism evidence="6 7">
    <name type="scientific">Furfurilactobacillus rossiae DSM 15814</name>
    <dbReference type="NCBI Taxonomy" id="1114972"/>
    <lineage>
        <taxon>Bacteria</taxon>
        <taxon>Bacillati</taxon>
        <taxon>Bacillota</taxon>
        <taxon>Bacilli</taxon>
        <taxon>Lactobacillales</taxon>
        <taxon>Lactobacillaceae</taxon>
        <taxon>Furfurilactobacillus</taxon>
    </lineage>
</organism>
<feature type="transmembrane region" description="Helical" evidence="5">
    <location>
        <begin position="73"/>
        <end position="94"/>
    </location>
</feature>